<keyword evidence="7" id="KW-0694">RNA-binding</keyword>
<name>A0A023EVY9_AEDAL</name>
<dbReference type="PROSITE" id="PS51192">
    <property type="entry name" value="HELICASE_ATP_BIND_1"/>
    <property type="match status" value="1"/>
</dbReference>
<dbReference type="VEuPathDB" id="VectorBase:AALF009933"/>
<evidence type="ECO:0000256" key="2">
    <source>
        <dbReference type="ARBA" id="ARBA00022741"/>
    </source>
</evidence>
<dbReference type="EC" id="3.6.4.13" evidence="1"/>
<dbReference type="VEuPathDB" id="VectorBase:AALC636_025866"/>
<dbReference type="InterPro" id="IPR027417">
    <property type="entry name" value="P-loop_NTPase"/>
</dbReference>
<dbReference type="PROSITE" id="PS00039">
    <property type="entry name" value="DEAD_ATP_HELICASE"/>
    <property type="match status" value="1"/>
</dbReference>
<evidence type="ECO:0000256" key="9">
    <source>
        <dbReference type="RuleBase" id="RU000492"/>
    </source>
</evidence>
<feature type="domain" description="DEAD-box RNA helicase Q" evidence="13">
    <location>
        <begin position="331"/>
        <end position="359"/>
    </location>
</feature>
<feature type="domain" description="Helicase ATP-binding" evidence="11">
    <location>
        <begin position="362"/>
        <end position="538"/>
    </location>
</feature>
<dbReference type="PROSITE" id="PS51195">
    <property type="entry name" value="Q_MOTIF"/>
    <property type="match status" value="1"/>
</dbReference>
<feature type="compositionally biased region" description="Gly residues" evidence="10">
    <location>
        <begin position="735"/>
        <end position="750"/>
    </location>
</feature>
<dbReference type="GO" id="GO:0031047">
    <property type="term" value="P:regulatory ncRNA-mediated gene silencing"/>
    <property type="evidence" value="ECO:0007669"/>
    <property type="project" value="UniProtKB-ARBA"/>
</dbReference>
<feature type="compositionally biased region" description="Gly residues" evidence="10">
    <location>
        <begin position="42"/>
        <end position="59"/>
    </location>
</feature>
<dbReference type="SUPFAM" id="SSF54791">
    <property type="entry name" value="Eukaryotic type KH-domain (KH-domain type I)"/>
    <property type="match status" value="1"/>
</dbReference>
<dbReference type="CDD" id="cd18787">
    <property type="entry name" value="SF2_C_DEAD"/>
    <property type="match status" value="1"/>
</dbReference>
<dbReference type="Gene3D" id="3.30.1370.10">
    <property type="entry name" value="K Homology domain, type 1"/>
    <property type="match status" value="1"/>
</dbReference>
<evidence type="ECO:0000259" key="11">
    <source>
        <dbReference type="PROSITE" id="PS51192"/>
    </source>
</evidence>
<feature type="region of interest" description="Disordered" evidence="10">
    <location>
        <begin position="133"/>
        <end position="255"/>
    </location>
</feature>
<dbReference type="SMART" id="SM00322">
    <property type="entry name" value="KH"/>
    <property type="match status" value="1"/>
</dbReference>
<dbReference type="CDD" id="cd17958">
    <property type="entry name" value="DEADc_DDX43_DDX53"/>
    <property type="match status" value="1"/>
</dbReference>
<feature type="compositionally biased region" description="Basic and acidic residues" evidence="10">
    <location>
        <begin position="713"/>
        <end position="734"/>
    </location>
</feature>
<reference evidence="14" key="1">
    <citation type="journal article" date="2014" name="PLoS Negl. Trop. Dis.">
        <title>Identification and characterization of seminal fluid proteins in the Asian tiger mosquito, Aedes albopictus.</title>
        <authorList>
            <person name="Boes K.E."/>
            <person name="Ribeiro J.M."/>
            <person name="Wong A."/>
            <person name="Harrington L.C."/>
            <person name="Wolfner M.F."/>
            <person name="Sirot L.K."/>
        </authorList>
    </citation>
    <scope>NUCLEOTIDE SEQUENCE</scope>
    <source>
        <tissue evidence="14">Reproductive organs</tissue>
    </source>
</reference>
<evidence type="ECO:0000256" key="1">
    <source>
        <dbReference type="ARBA" id="ARBA00012552"/>
    </source>
</evidence>
<feature type="compositionally biased region" description="Basic and acidic residues" evidence="10">
    <location>
        <begin position="133"/>
        <end position="142"/>
    </location>
</feature>
<dbReference type="InterPro" id="IPR011545">
    <property type="entry name" value="DEAD/DEAH_box_helicase_dom"/>
</dbReference>
<dbReference type="FunFam" id="3.40.50.300:FF:000008">
    <property type="entry name" value="ATP-dependent RNA helicase RhlB"/>
    <property type="match status" value="1"/>
</dbReference>
<dbReference type="InterPro" id="IPR000629">
    <property type="entry name" value="RNA-helicase_DEAD-box_CS"/>
</dbReference>
<feature type="domain" description="Helicase C-terminal" evidence="12">
    <location>
        <begin position="550"/>
        <end position="711"/>
    </location>
</feature>
<keyword evidence="4 9" id="KW-0347">Helicase</keyword>
<comment type="catalytic activity">
    <reaction evidence="6">
        <text>ATP + H2O = ADP + phosphate + H(+)</text>
        <dbReference type="Rhea" id="RHEA:13065"/>
        <dbReference type="ChEBI" id="CHEBI:15377"/>
        <dbReference type="ChEBI" id="CHEBI:15378"/>
        <dbReference type="ChEBI" id="CHEBI:30616"/>
        <dbReference type="ChEBI" id="CHEBI:43474"/>
        <dbReference type="ChEBI" id="CHEBI:456216"/>
        <dbReference type="EC" id="3.6.4.13"/>
    </reaction>
</comment>
<evidence type="ECO:0000256" key="6">
    <source>
        <dbReference type="ARBA" id="ARBA00047984"/>
    </source>
</evidence>
<sequence>MDECWDDDVNCNSGGGGGGGGGFGGGGGGGGFTAARHTGSKRAGGGYDYGRPSGGGGPSGNKERTSFQVFTSKIPKIIGKGGATIKRIRYESRASVEIDDNVPGNGRSTIHIEGYTADVSKARDAIFGVLNELSDRGDDRGGRGGGGGSRPNNNSSWGGRDRDQDRGGQNSYNSGFGGGGGGGGGSGGGGRARGANEFYNSGSSYGGGGSGGDRNQRDRGSNDFYNSGSNFGGGGAAPAANSFGQQQNGRPKSPELIDWDALNKQCDEATARQWAKCPKMIKNFYNELPEVANMTPEEVSEFRAENNNIVVDRTFKDADKPSAPIPNPVQTFEQAFREYPELLEEIKKQGFAKPSPIQAQAWPVLLKGEDLIGIAQTGTGKTLAFLLPAFIHIEGQPVPRGEARGGPNVLVMAPTRELALQIEKEVFKYQFRDIKAICLYGGGDRRAQINKVKGGVEIIIATPGRLNDLVAANVIDITSITYLVLDEADRMLDMGFEPQIRKLLLDIRPDRQTIMTSATWPPGVRRLAQSYMNNPVQVYVGTLDLAATHTVTQQIEVIDEEDKYMRVMNFVTNMGPNDKVIIFCGRKTRADDLSSEFVLSGINCTSLHGDREQADREQALEDIKTGEVRVLIATDVASRGLDIEDISHVVNYDFPRNIEEYVHRVGRTGRAGRSGVSLSFFTRGDWAVAADLIKILEEADQEVPDEIRQMADRFAAKKEREGREKSAFGRRDGGGRGGGGGGGRRGGGRW</sequence>
<dbReference type="InterPro" id="IPR001650">
    <property type="entry name" value="Helicase_C-like"/>
</dbReference>
<evidence type="ECO:0000313" key="14">
    <source>
        <dbReference type="EMBL" id="JAC13292.1"/>
    </source>
</evidence>
<evidence type="ECO:0000256" key="5">
    <source>
        <dbReference type="ARBA" id="ARBA00022840"/>
    </source>
</evidence>
<dbReference type="InterPro" id="IPR014001">
    <property type="entry name" value="Helicase_ATP-bd"/>
</dbReference>
<dbReference type="GO" id="GO:0016787">
    <property type="term" value="F:hydrolase activity"/>
    <property type="evidence" value="ECO:0007669"/>
    <property type="project" value="UniProtKB-KW"/>
</dbReference>
<protein>
    <recommendedName>
        <fullName evidence="1">RNA helicase</fullName>
        <ecNumber evidence="1">3.6.4.13</ecNumber>
    </recommendedName>
</protein>
<evidence type="ECO:0000256" key="4">
    <source>
        <dbReference type="ARBA" id="ARBA00022806"/>
    </source>
</evidence>
<dbReference type="VEuPathDB" id="VectorBase:AALF013981"/>
<feature type="compositionally biased region" description="Gly residues" evidence="10">
    <location>
        <begin position="175"/>
        <end position="192"/>
    </location>
</feature>
<dbReference type="CDD" id="cd00105">
    <property type="entry name" value="KH-I"/>
    <property type="match status" value="1"/>
</dbReference>
<feature type="region of interest" description="Disordered" evidence="10">
    <location>
        <begin position="1"/>
        <end position="65"/>
    </location>
</feature>
<organism evidence="14">
    <name type="scientific">Aedes albopictus</name>
    <name type="common">Asian tiger mosquito</name>
    <name type="synonym">Stegomyia albopicta</name>
    <dbReference type="NCBI Taxonomy" id="7160"/>
    <lineage>
        <taxon>Eukaryota</taxon>
        <taxon>Metazoa</taxon>
        <taxon>Ecdysozoa</taxon>
        <taxon>Arthropoda</taxon>
        <taxon>Hexapoda</taxon>
        <taxon>Insecta</taxon>
        <taxon>Pterygota</taxon>
        <taxon>Neoptera</taxon>
        <taxon>Endopterygota</taxon>
        <taxon>Diptera</taxon>
        <taxon>Nematocera</taxon>
        <taxon>Culicoidea</taxon>
        <taxon>Culicidae</taxon>
        <taxon>Culicinae</taxon>
        <taxon>Aedini</taxon>
        <taxon>Aedes</taxon>
        <taxon>Stegomyia</taxon>
    </lineage>
</organism>
<dbReference type="FunFam" id="3.40.50.300:FF:000079">
    <property type="entry name" value="probable ATP-dependent RNA helicase DDX17"/>
    <property type="match status" value="1"/>
</dbReference>
<feature type="short sequence motif" description="Q motif" evidence="8">
    <location>
        <begin position="331"/>
        <end position="359"/>
    </location>
</feature>
<evidence type="ECO:0000259" key="12">
    <source>
        <dbReference type="PROSITE" id="PS51194"/>
    </source>
</evidence>
<evidence type="ECO:0000256" key="8">
    <source>
        <dbReference type="PROSITE-ProRule" id="PRU00552"/>
    </source>
</evidence>
<feature type="region of interest" description="Disordered" evidence="10">
    <location>
        <begin position="713"/>
        <end position="750"/>
    </location>
</feature>
<dbReference type="PANTHER" id="PTHR47958">
    <property type="entry name" value="ATP-DEPENDENT RNA HELICASE DBP3"/>
    <property type="match status" value="1"/>
</dbReference>
<dbReference type="Pfam" id="PF00271">
    <property type="entry name" value="Helicase_C"/>
    <property type="match status" value="1"/>
</dbReference>
<keyword evidence="2 9" id="KW-0547">Nucleotide-binding</keyword>
<dbReference type="PROSITE" id="PS51194">
    <property type="entry name" value="HELICASE_CTER"/>
    <property type="match status" value="1"/>
</dbReference>
<feature type="compositionally biased region" description="Gly residues" evidence="10">
    <location>
        <begin position="13"/>
        <end position="32"/>
    </location>
</feature>
<dbReference type="AlphaFoldDB" id="A0A023EVY9"/>
<dbReference type="Gene3D" id="3.40.50.300">
    <property type="entry name" value="P-loop containing nucleotide triphosphate hydrolases"/>
    <property type="match status" value="2"/>
</dbReference>
<evidence type="ECO:0000256" key="7">
    <source>
        <dbReference type="PROSITE-ProRule" id="PRU00117"/>
    </source>
</evidence>
<dbReference type="PROSITE" id="PS50084">
    <property type="entry name" value="KH_TYPE_1"/>
    <property type="match status" value="1"/>
</dbReference>
<dbReference type="SUPFAM" id="SSF52540">
    <property type="entry name" value="P-loop containing nucleoside triphosphate hydrolases"/>
    <property type="match status" value="1"/>
</dbReference>
<dbReference type="InterPro" id="IPR036612">
    <property type="entry name" value="KH_dom_type_1_sf"/>
</dbReference>
<dbReference type="VEuPathDB" id="VectorBase:AALF001940"/>
<dbReference type="EMBL" id="GAPW01000306">
    <property type="protein sequence ID" value="JAC13292.1"/>
    <property type="molecule type" value="mRNA"/>
</dbReference>
<dbReference type="Pfam" id="PF00270">
    <property type="entry name" value="DEAD"/>
    <property type="match status" value="1"/>
</dbReference>
<dbReference type="VEuPathDB" id="VectorBase:AALFPA_046655"/>
<accession>A0A023EVY9</accession>
<dbReference type="GO" id="GO:0005524">
    <property type="term" value="F:ATP binding"/>
    <property type="evidence" value="ECO:0007669"/>
    <property type="project" value="UniProtKB-KW"/>
</dbReference>
<dbReference type="InterPro" id="IPR004088">
    <property type="entry name" value="KH_dom_type_1"/>
</dbReference>
<dbReference type="GO" id="GO:0003723">
    <property type="term" value="F:RNA binding"/>
    <property type="evidence" value="ECO:0007669"/>
    <property type="project" value="UniProtKB-UniRule"/>
</dbReference>
<dbReference type="InterPro" id="IPR004087">
    <property type="entry name" value="KH_dom"/>
</dbReference>
<evidence type="ECO:0000259" key="13">
    <source>
        <dbReference type="PROSITE" id="PS51195"/>
    </source>
</evidence>
<comment type="similarity">
    <text evidence="9">Belongs to the DEAD box helicase family.</text>
</comment>
<dbReference type="Pfam" id="PF00013">
    <property type="entry name" value="KH_1"/>
    <property type="match status" value="1"/>
</dbReference>
<keyword evidence="5 9" id="KW-0067">ATP-binding</keyword>
<dbReference type="InterPro" id="IPR014014">
    <property type="entry name" value="RNA_helicase_DEAD_Q_motif"/>
</dbReference>
<evidence type="ECO:0000256" key="10">
    <source>
        <dbReference type="SAM" id="MobiDB-lite"/>
    </source>
</evidence>
<evidence type="ECO:0000256" key="3">
    <source>
        <dbReference type="ARBA" id="ARBA00022801"/>
    </source>
</evidence>
<dbReference type="SMART" id="SM00490">
    <property type="entry name" value="HELICc"/>
    <property type="match status" value="1"/>
</dbReference>
<dbReference type="GO" id="GO:0003724">
    <property type="term" value="F:RNA helicase activity"/>
    <property type="evidence" value="ECO:0007669"/>
    <property type="project" value="UniProtKB-EC"/>
</dbReference>
<keyword evidence="3 9" id="KW-0378">Hydrolase</keyword>
<dbReference type="SMART" id="SM00487">
    <property type="entry name" value="DEXDc"/>
    <property type="match status" value="1"/>
</dbReference>
<proteinExistence type="evidence at transcript level"/>